<dbReference type="Pfam" id="PF00435">
    <property type="entry name" value="Spectrin"/>
    <property type="match status" value="2"/>
</dbReference>
<dbReference type="SUPFAM" id="SSF46966">
    <property type="entry name" value="Spectrin repeat"/>
    <property type="match status" value="2"/>
</dbReference>
<evidence type="ECO:0000313" key="2">
    <source>
        <dbReference type="EMBL" id="VDK71755.1"/>
    </source>
</evidence>
<dbReference type="CDD" id="cd00176">
    <property type="entry name" value="SPEC"/>
    <property type="match status" value="1"/>
</dbReference>
<name>A0A3P6SV69_CYLGO</name>
<evidence type="ECO:0000256" key="1">
    <source>
        <dbReference type="ARBA" id="ARBA00022737"/>
    </source>
</evidence>
<keyword evidence="1" id="KW-0677">Repeat</keyword>
<dbReference type="Gene3D" id="1.20.58.60">
    <property type="match status" value="2"/>
</dbReference>
<feature type="non-terminal residue" evidence="2">
    <location>
        <position position="1"/>
    </location>
</feature>
<gene>
    <name evidence="2" type="ORF">CGOC_LOCUS6760</name>
</gene>
<sequence length="179" mass="20356">FDGLKGPAAARRAALEESRKWHQLAFDVDCELQWIAEKKPIASSEDTGRNLTEALNMVKKQDQLEAEVHQHSGHIEGTINQGEALIRGGHSAAKQIKDKCEQLAGAWAHLAHLVRRRRQVVDWGVKEQQYMFDAAEVESWMNEKRAALESDNYGQDEDAAQKLLAKHRALQKDMQTYRQ</sequence>
<reference evidence="2 3" key="1">
    <citation type="submission" date="2018-11" db="EMBL/GenBank/DDBJ databases">
        <authorList>
            <consortium name="Pathogen Informatics"/>
        </authorList>
    </citation>
    <scope>NUCLEOTIDE SEQUENCE [LARGE SCALE GENOMIC DNA]</scope>
</reference>
<dbReference type="InterPro" id="IPR002017">
    <property type="entry name" value="Spectrin_repeat"/>
</dbReference>
<evidence type="ECO:0000313" key="3">
    <source>
        <dbReference type="Proteomes" id="UP000271889"/>
    </source>
</evidence>
<proteinExistence type="predicted"/>
<dbReference type="EMBL" id="UYRV01022538">
    <property type="protein sequence ID" value="VDK71755.1"/>
    <property type="molecule type" value="Genomic_DNA"/>
</dbReference>
<dbReference type="AlphaFoldDB" id="A0A3P6SV69"/>
<dbReference type="OrthoDB" id="7416031at2759"/>
<protein>
    <submittedName>
        <fullName evidence="2">Uncharacterized protein</fullName>
    </submittedName>
</protein>
<dbReference type="Proteomes" id="UP000271889">
    <property type="component" value="Unassembled WGS sequence"/>
</dbReference>
<dbReference type="SMART" id="SM00150">
    <property type="entry name" value="SPEC"/>
    <property type="match status" value="1"/>
</dbReference>
<keyword evidence="3" id="KW-1185">Reference proteome</keyword>
<dbReference type="PANTHER" id="PTHR11915">
    <property type="entry name" value="SPECTRIN/FILAMIN RELATED CYTOSKELETAL PROTEIN"/>
    <property type="match status" value="1"/>
</dbReference>
<organism evidence="2 3">
    <name type="scientific">Cylicostephanus goldi</name>
    <name type="common">Nematode worm</name>
    <dbReference type="NCBI Taxonomy" id="71465"/>
    <lineage>
        <taxon>Eukaryota</taxon>
        <taxon>Metazoa</taxon>
        <taxon>Ecdysozoa</taxon>
        <taxon>Nematoda</taxon>
        <taxon>Chromadorea</taxon>
        <taxon>Rhabditida</taxon>
        <taxon>Rhabditina</taxon>
        <taxon>Rhabditomorpha</taxon>
        <taxon>Strongyloidea</taxon>
        <taxon>Strongylidae</taxon>
        <taxon>Cylicostephanus</taxon>
    </lineage>
</organism>
<accession>A0A3P6SV69</accession>
<dbReference type="InterPro" id="IPR018159">
    <property type="entry name" value="Spectrin/alpha-actinin"/>
</dbReference>